<feature type="domain" description="Transposase IS66 central" evidence="2">
    <location>
        <begin position="157"/>
        <end position="428"/>
    </location>
</feature>
<dbReference type="NCBIfam" id="NF033517">
    <property type="entry name" value="transpos_IS66"/>
    <property type="match status" value="1"/>
</dbReference>
<evidence type="ECO:0000259" key="4">
    <source>
        <dbReference type="Pfam" id="PF20042"/>
    </source>
</evidence>
<dbReference type="Pfam" id="PF03050">
    <property type="entry name" value="DDE_Tnp_IS66"/>
    <property type="match status" value="1"/>
</dbReference>
<reference evidence="5 6" key="1">
    <citation type="submission" date="2021-01" db="EMBL/GenBank/DDBJ databases">
        <title>Whole genome shotgun sequence of Actinoplanes durhamensis NBRC 14914.</title>
        <authorList>
            <person name="Komaki H."/>
            <person name="Tamura T."/>
        </authorList>
    </citation>
    <scope>NUCLEOTIDE SEQUENCE [LARGE SCALE GENOMIC DNA]</scope>
    <source>
        <strain evidence="5 6">NBRC 14914</strain>
    </source>
</reference>
<dbReference type="Pfam" id="PF13005">
    <property type="entry name" value="zf-IS66"/>
    <property type="match status" value="1"/>
</dbReference>
<evidence type="ECO:0000259" key="3">
    <source>
        <dbReference type="Pfam" id="PF13005"/>
    </source>
</evidence>
<proteinExistence type="predicted"/>
<protein>
    <recommendedName>
        <fullName evidence="7">Transposase</fullName>
    </recommendedName>
</protein>
<name>A0ABQ3ZE85_9ACTN</name>
<dbReference type="RefSeq" id="WP_203735995.1">
    <property type="nucleotide sequence ID" value="NZ_BAAATX010000095.1"/>
</dbReference>
<gene>
    <name evidence="5" type="ORF">Adu01nite_95030</name>
</gene>
<dbReference type="InterPro" id="IPR052344">
    <property type="entry name" value="Transposase-related"/>
</dbReference>
<dbReference type="Pfam" id="PF20042">
    <property type="entry name" value="DUF6444"/>
    <property type="match status" value="1"/>
</dbReference>
<dbReference type="PANTHER" id="PTHR33678:SF1">
    <property type="entry name" value="BLL1576 PROTEIN"/>
    <property type="match status" value="1"/>
</dbReference>
<dbReference type="Proteomes" id="UP000637628">
    <property type="component" value="Unassembled WGS sequence"/>
</dbReference>
<sequence>MSAPQPSPSYDELVARVAELTGLLEKALGRVAELEARLKQSSSNSSRPPSSDGLAKPSPKSLRPRSGQGPGRPKGQDGVTLERFADPDVVRHVPAVCGGCGDSLADADEVDMTWRQVVDVPPVTPQVTEHQMITLACRCGHHTTAAAPPEAVAPVSYGPRLAGIGVYLLHGQFLSVSRTAAALKDLFGAPVAAGTVAGWVKRTALGIIDTVLPVIAGRIITAPVAGFDETGMRVAGRLAWLHSASTATDVLLAVHPKRGTKAMDAIGVLPKFTGVGVHDAWAPYDTYTNMIHALCGAHALRELIYVTDTATGPVAEHAEQAATALRRLNRLIADAAERTPDPEKLAFYQHVLHSAVVLGVQATAARASKLERKYHALFVRLRDRRDDYLRFVSDPAVPFDNNSSERTIRMPKLRTKVSGSMRTTTGAEHFAAIRSYIATATRQGIDTLDALIQATTGNPWIPTPA</sequence>
<dbReference type="PANTHER" id="PTHR33678">
    <property type="entry name" value="BLL1576 PROTEIN"/>
    <property type="match status" value="1"/>
</dbReference>
<accession>A0ABQ3ZE85</accession>
<dbReference type="InterPro" id="IPR045618">
    <property type="entry name" value="DUF6444"/>
</dbReference>
<evidence type="ECO:0000313" key="5">
    <source>
        <dbReference type="EMBL" id="GIE08153.1"/>
    </source>
</evidence>
<dbReference type="InterPro" id="IPR024474">
    <property type="entry name" value="Znf_dom_IS66"/>
</dbReference>
<keyword evidence="6" id="KW-1185">Reference proteome</keyword>
<evidence type="ECO:0000259" key="2">
    <source>
        <dbReference type="Pfam" id="PF03050"/>
    </source>
</evidence>
<feature type="compositionally biased region" description="Low complexity" evidence="1">
    <location>
        <begin position="41"/>
        <end position="51"/>
    </location>
</feature>
<evidence type="ECO:0000256" key="1">
    <source>
        <dbReference type="SAM" id="MobiDB-lite"/>
    </source>
</evidence>
<comment type="caution">
    <text evidence="5">The sequence shown here is derived from an EMBL/GenBank/DDBJ whole genome shotgun (WGS) entry which is preliminary data.</text>
</comment>
<evidence type="ECO:0008006" key="7">
    <source>
        <dbReference type="Google" id="ProtNLM"/>
    </source>
</evidence>
<dbReference type="EMBL" id="BOML01000124">
    <property type="protein sequence ID" value="GIE08153.1"/>
    <property type="molecule type" value="Genomic_DNA"/>
</dbReference>
<feature type="region of interest" description="Disordered" evidence="1">
    <location>
        <begin position="36"/>
        <end position="79"/>
    </location>
</feature>
<organism evidence="5 6">
    <name type="scientific">Paractinoplanes durhamensis</name>
    <dbReference type="NCBI Taxonomy" id="113563"/>
    <lineage>
        <taxon>Bacteria</taxon>
        <taxon>Bacillati</taxon>
        <taxon>Actinomycetota</taxon>
        <taxon>Actinomycetes</taxon>
        <taxon>Micromonosporales</taxon>
        <taxon>Micromonosporaceae</taxon>
        <taxon>Paractinoplanes</taxon>
    </lineage>
</organism>
<feature type="domain" description="Transposase IS66 zinc-finger binding" evidence="3">
    <location>
        <begin position="95"/>
        <end position="139"/>
    </location>
</feature>
<feature type="domain" description="DUF6444" evidence="4">
    <location>
        <begin position="10"/>
        <end position="78"/>
    </location>
</feature>
<evidence type="ECO:0000313" key="6">
    <source>
        <dbReference type="Proteomes" id="UP000637628"/>
    </source>
</evidence>
<dbReference type="InterPro" id="IPR004291">
    <property type="entry name" value="Transposase_IS66_central"/>
</dbReference>